<dbReference type="AlphaFoldDB" id="A0A158J3C0"/>
<dbReference type="InterPro" id="IPR050772">
    <property type="entry name" value="Hydratase-Decarb/MhpD_sf"/>
</dbReference>
<organism evidence="1 2">
    <name type="scientific">Caballeronia terrestris</name>
    <dbReference type="NCBI Taxonomy" id="1226301"/>
    <lineage>
        <taxon>Bacteria</taxon>
        <taxon>Pseudomonadati</taxon>
        <taxon>Pseudomonadota</taxon>
        <taxon>Betaproteobacteria</taxon>
        <taxon>Burkholderiales</taxon>
        <taxon>Burkholderiaceae</taxon>
        <taxon>Caballeronia</taxon>
    </lineage>
</organism>
<dbReference type="PANTHER" id="PTHR30143:SF0">
    <property type="entry name" value="2-KETO-4-PENTENOATE HYDRATASE"/>
    <property type="match status" value="1"/>
</dbReference>
<sequence>MNSKALIEAWRAGRQLDQPPTRLTTLEEGYDAQDAFIALTGEKRVGWKLGVGSPAAMRAADAHRPLIGQLLASRCYALSETVILPQLRPVTIEFEIVFVLGVDVAPDAQIVDPMSIVSATHVGFEFVLSRFKDRRAVGQPAFASDNVGFEAFVLGPQIDPHSIADIVASVVVKADGAPPAHGLYGDEASDPVAALAHLLAHARERGVTLRRGDWVSTGAAAKPIDAASAEFDVSAHYVAQTFSVHVASKESQ</sequence>
<accession>A0A158J3C0</accession>
<reference evidence="1" key="1">
    <citation type="submission" date="2016-01" db="EMBL/GenBank/DDBJ databases">
        <authorList>
            <person name="Peeters C."/>
        </authorList>
    </citation>
    <scope>NUCLEOTIDE SEQUENCE [LARGE SCALE GENOMIC DNA]</scope>
    <source>
        <strain evidence="1">LMG 22937</strain>
    </source>
</reference>
<dbReference type="InterPro" id="IPR036663">
    <property type="entry name" value="Fumarylacetoacetase_C_sf"/>
</dbReference>
<dbReference type="Proteomes" id="UP000054925">
    <property type="component" value="Unassembled WGS sequence"/>
</dbReference>
<proteinExistence type="predicted"/>
<dbReference type="GO" id="GO:0008684">
    <property type="term" value="F:2-oxopent-4-enoate hydratase activity"/>
    <property type="evidence" value="ECO:0007669"/>
    <property type="project" value="TreeGrafter"/>
</dbReference>
<dbReference type="EMBL" id="FCOL02000017">
    <property type="protein sequence ID" value="SAL63357.1"/>
    <property type="molecule type" value="Genomic_DNA"/>
</dbReference>
<keyword evidence="2" id="KW-1185">Reference proteome</keyword>
<evidence type="ECO:0000313" key="2">
    <source>
        <dbReference type="Proteomes" id="UP000054925"/>
    </source>
</evidence>
<comment type="caution">
    <text evidence="1">The sequence shown here is derived from an EMBL/GenBank/DDBJ whole genome shotgun (WGS) entry which is preliminary data.</text>
</comment>
<evidence type="ECO:0000313" key="1">
    <source>
        <dbReference type="EMBL" id="SAL63357.1"/>
    </source>
</evidence>
<dbReference type="PANTHER" id="PTHR30143">
    <property type="entry name" value="ACID HYDRATASE"/>
    <property type="match status" value="1"/>
</dbReference>
<dbReference type="RefSeq" id="WP_087657277.1">
    <property type="nucleotide sequence ID" value="NZ_FCOL02000017.1"/>
</dbReference>
<dbReference type="SUPFAM" id="SSF56529">
    <property type="entry name" value="FAH"/>
    <property type="match status" value="1"/>
</dbReference>
<dbReference type="OrthoDB" id="8961539at2"/>
<protein>
    <submittedName>
        <fullName evidence="1">4-oxalocrotonate decarboxylase</fullName>
    </submittedName>
</protein>
<name>A0A158J3C0_9BURK</name>
<dbReference type="GO" id="GO:0005737">
    <property type="term" value="C:cytoplasm"/>
    <property type="evidence" value="ECO:0007669"/>
    <property type="project" value="TreeGrafter"/>
</dbReference>
<gene>
    <name evidence="1" type="ORF">AWB67_03287</name>
</gene>
<dbReference type="Gene3D" id="3.90.850.10">
    <property type="entry name" value="Fumarylacetoacetase-like, C-terminal domain"/>
    <property type="match status" value="1"/>
</dbReference>